<protein>
    <submittedName>
        <fullName evidence="3">Staygreen family protein</fullName>
    </submittedName>
</protein>
<comment type="caution">
    <text evidence="3">The sequence shown here is derived from an EMBL/GenBank/DDBJ whole genome shotgun (WGS) entry which is preliminary data.</text>
</comment>
<reference evidence="3 4" key="1">
    <citation type="submission" date="2020-09" db="EMBL/GenBank/DDBJ databases">
        <title>Draft Genome Sequences of Oil-Oxidizing Bacteria Halomonas titanicae, Marinobacter lutaoensis, and Virgibacillus halodenitrificans Isolated from Highly Saline Environments.</title>
        <authorList>
            <person name="Grouzdev D.S."/>
            <person name="Sokolova D.S."/>
            <person name="Semenova E.M."/>
            <person name="Borzenkov I.A."/>
            <person name="Bidzhieva S.K."/>
            <person name="Poltaraus A.B."/>
            <person name="Nazina T.N."/>
        </authorList>
    </citation>
    <scope>NUCLEOTIDE SEQUENCE [LARGE SCALE GENOMIC DNA]</scope>
    <source>
        <strain evidence="3 4">VKM B-3472D</strain>
    </source>
</reference>
<feature type="domain" description="Staygreen protein" evidence="2">
    <location>
        <begin position="4"/>
        <end position="148"/>
    </location>
</feature>
<dbReference type="InterPro" id="IPR024438">
    <property type="entry name" value="Staygreen"/>
</dbReference>
<keyword evidence="1" id="KW-0809">Transit peptide</keyword>
<sequence length="154" mass="17827">MSTINLKKLSVRYIPPADFNQPVSNRKYTLTHSDTTGQLFLDIGYVYNYEAINPAQKDEVLAEWRNDPSMCMYLAGTVDVDGSQVIEATSAKRFEIFNREMNTALQGMIYGDLPFYSYHPFLINAPIFISYNSAFPQYRQVKYYGTPHYYIDKL</sequence>
<dbReference type="Pfam" id="PF12638">
    <property type="entry name" value="Staygreen"/>
    <property type="match status" value="1"/>
</dbReference>
<dbReference type="RefSeq" id="WP_121615281.1">
    <property type="nucleotide sequence ID" value="NZ_CP033049.1"/>
</dbReference>
<organism evidence="3 4">
    <name type="scientific">Virgibacillus halodenitrificans</name>
    <name type="common">Bacillus halodenitrificans</name>
    <dbReference type="NCBI Taxonomy" id="1482"/>
    <lineage>
        <taxon>Bacteria</taxon>
        <taxon>Bacillati</taxon>
        <taxon>Bacillota</taxon>
        <taxon>Bacilli</taxon>
        <taxon>Bacillales</taxon>
        <taxon>Bacillaceae</taxon>
        <taxon>Virgibacillus</taxon>
    </lineage>
</organism>
<evidence type="ECO:0000256" key="1">
    <source>
        <dbReference type="ARBA" id="ARBA00022946"/>
    </source>
</evidence>
<dbReference type="PANTHER" id="PTHR31750:SF4">
    <property type="entry name" value="LP06106P"/>
    <property type="match status" value="1"/>
</dbReference>
<accession>A0ABR7VS44</accession>
<evidence type="ECO:0000313" key="3">
    <source>
        <dbReference type="EMBL" id="MBD1224105.1"/>
    </source>
</evidence>
<name>A0ABR7VS44_VIRHA</name>
<dbReference type="PANTHER" id="PTHR31750">
    <property type="entry name" value="PROTEIN STAY-GREEN 1, CHLOROPLASTIC-RELATED"/>
    <property type="match status" value="1"/>
</dbReference>
<evidence type="ECO:0000313" key="4">
    <source>
        <dbReference type="Proteomes" id="UP000621631"/>
    </source>
</evidence>
<gene>
    <name evidence="3" type="ORF">IC602_15965</name>
</gene>
<dbReference type="Proteomes" id="UP000621631">
    <property type="component" value="Unassembled WGS sequence"/>
</dbReference>
<proteinExistence type="predicted"/>
<evidence type="ECO:0000259" key="2">
    <source>
        <dbReference type="Pfam" id="PF12638"/>
    </source>
</evidence>
<keyword evidence="4" id="KW-1185">Reference proteome</keyword>
<dbReference type="EMBL" id="JACWEZ010000013">
    <property type="protein sequence ID" value="MBD1224105.1"/>
    <property type="molecule type" value="Genomic_DNA"/>
</dbReference>